<feature type="compositionally biased region" description="Basic and acidic residues" evidence="1">
    <location>
        <begin position="236"/>
        <end position="247"/>
    </location>
</feature>
<comment type="caution">
    <text evidence="3">The sequence shown here is derived from an EMBL/GenBank/DDBJ whole genome shotgun (WGS) entry which is preliminary data.</text>
</comment>
<evidence type="ECO:0000256" key="1">
    <source>
        <dbReference type="SAM" id="MobiDB-lite"/>
    </source>
</evidence>
<feature type="transmembrane region" description="Helical" evidence="2">
    <location>
        <begin position="34"/>
        <end position="55"/>
    </location>
</feature>
<dbReference type="EMBL" id="JBICBT010000987">
    <property type="protein sequence ID" value="KAL3089172.1"/>
    <property type="molecule type" value="Genomic_DNA"/>
</dbReference>
<keyword evidence="2" id="KW-0812">Transmembrane</keyword>
<reference evidence="3 4" key="1">
    <citation type="submission" date="2024-10" db="EMBL/GenBank/DDBJ databases">
        <authorList>
            <person name="Kim D."/>
        </authorList>
    </citation>
    <scope>NUCLEOTIDE SEQUENCE [LARGE SCALE GENOMIC DNA]</scope>
    <source>
        <strain evidence="3">BH-2024</strain>
    </source>
</reference>
<keyword evidence="2" id="KW-1133">Transmembrane helix</keyword>
<protein>
    <submittedName>
        <fullName evidence="3">Uncharacterized protein</fullName>
    </submittedName>
</protein>
<name>A0ABD2JF23_9BILA</name>
<organism evidence="3 4">
    <name type="scientific">Heterodera trifolii</name>
    <dbReference type="NCBI Taxonomy" id="157864"/>
    <lineage>
        <taxon>Eukaryota</taxon>
        <taxon>Metazoa</taxon>
        <taxon>Ecdysozoa</taxon>
        <taxon>Nematoda</taxon>
        <taxon>Chromadorea</taxon>
        <taxon>Rhabditida</taxon>
        <taxon>Tylenchina</taxon>
        <taxon>Tylenchomorpha</taxon>
        <taxon>Tylenchoidea</taxon>
        <taxon>Heteroderidae</taxon>
        <taxon>Heteroderinae</taxon>
        <taxon>Heterodera</taxon>
    </lineage>
</organism>
<dbReference type="AlphaFoldDB" id="A0ABD2JF23"/>
<proteinExistence type="predicted"/>
<keyword evidence="2" id="KW-0472">Membrane</keyword>
<evidence type="ECO:0000313" key="3">
    <source>
        <dbReference type="EMBL" id="KAL3089172.1"/>
    </source>
</evidence>
<feature type="compositionally biased region" description="Basic and acidic residues" evidence="1">
    <location>
        <begin position="153"/>
        <end position="177"/>
    </location>
</feature>
<accession>A0ABD2JF23</accession>
<gene>
    <name evidence="3" type="ORF">niasHT_021116</name>
</gene>
<dbReference type="Proteomes" id="UP001620626">
    <property type="component" value="Unassembled WGS sequence"/>
</dbReference>
<sequence>MVEKKQQKHWTEPRKCQCHGMIEAMPKDTPTLAFAVHSLLFPLSLIALFPSYLLLLRPPLRLERTNHPQLPFDPTQILELRWEGGICEKGGMDMQVNREYGADNNDWSDRVNGLVAGRGGGGGREGGEREEGEEEEGRGRRGKRKREEEEEKEAGAKWRKEGEKRKKREREEEERKGRGNRKKRKEGEEGGKEEEEERGGRGKSGKRKEEKKMKRKEKRRRKRRERGGRGKRSKRKEGEEEGGKRKK</sequence>
<evidence type="ECO:0000256" key="2">
    <source>
        <dbReference type="SAM" id="Phobius"/>
    </source>
</evidence>
<feature type="compositionally biased region" description="Basic residues" evidence="1">
    <location>
        <begin position="213"/>
        <end position="235"/>
    </location>
</feature>
<keyword evidence="4" id="KW-1185">Reference proteome</keyword>
<feature type="region of interest" description="Disordered" evidence="1">
    <location>
        <begin position="100"/>
        <end position="247"/>
    </location>
</feature>
<evidence type="ECO:0000313" key="4">
    <source>
        <dbReference type="Proteomes" id="UP001620626"/>
    </source>
</evidence>